<evidence type="ECO:0000313" key="10">
    <source>
        <dbReference type="Proteomes" id="UP000223913"/>
    </source>
</evidence>
<dbReference type="InterPro" id="IPR036590">
    <property type="entry name" value="SRAP-like"/>
</dbReference>
<keyword evidence="5" id="KW-0190">Covalent protein-DNA linkage</keyword>
<comment type="caution">
    <text evidence="9">The sequence shown here is derived from an EMBL/GenBank/DDBJ whole genome shotgun (WGS) entry which is preliminary data.</text>
</comment>
<evidence type="ECO:0000256" key="6">
    <source>
        <dbReference type="ARBA" id="ARBA00023125"/>
    </source>
</evidence>
<evidence type="ECO:0000256" key="7">
    <source>
        <dbReference type="ARBA" id="ARBA00023239"/>
    </source>
</evidence>
<evidence type="ECO:0000256" key="4">
    <source>
        <dbReference type="ARBA" id="ARBA00022801"/>
    </source>
</evidence>
<gene>
    <name evidence="9" type="ORF">CRP01_25865</name>
</gene>
<dbReference type="AlphaFoldDB" id="A0A2D0N591"/>
<dbReference type="EMBL" id="PDUD01000030">
    <property type="protein sequence ID" value="PHN03681.1"/>
    <property type="molecule type" value="Genomic_DNA"/>
</dbReference>
<keyword evidence="4 8" id="KW-0378">Hydrolase</keyword>
<dbReference type="PANTHER" id="PTHR13604:SF0">
    <property type="entry name" value="ABASIC SITE PROCESSING PROTEIN HMCES"/>
    <property type="match status" value="1"/>
</dbReference>
<evidence type="ECO:0000313" key="9">
    <source>
        <dbReference type="EMBL" id="PHN03681.1"/>
    </source>
</evidence>
<dbReference type="GO" id="GO:0016829">
    <property type="term" value="F:lyase activity"/>
    <property type="evidence" value="ECO:0007669"/>
    <property type="project" value="UniProtKB-KW"/>
</dbReference>
<evidence type="ECO:0000256" key="3">
    <source>
        <dbReference type="ARBA" id="ARBA00022763"/>
    </source>
</evidence>
<evidence type="ECO:0000256" key="1">
    <source>
        <dbReference type="ARBA" id="ARBA00008136"/>
    </source>
</evidence>
<dbReference type="EC" id="3.4.-.-" evidence="8"/>
<proteinExistence type="inferred from homology"/>
<keyword evidence="3" id="KW-0227">DNA damage</keyword>
<dbReference type="Gene3D" id="3.90.1680.10">
    <property type="entry name" value="SOS response associated peptidase-like"/>
    <property type="match status" value="1"/>
</dbReference>
<dbReference type="RefSeq" id="WP_099153009.1">
    <property type="nucleotide sequence ID" value="NZ_PDUD01000030.1"/>
</dbReference>
<dbReference type="GO" id="GO:0106300">
    <property type="term" value="P:protein-DNA covalent cross-linking repair"/>
    <property type="evidence" value="ECO:0007669"/>
    <property type="project" value="InterPro"/>
</dbReference>
<evidence type="ECO:0000256" key="2">
    <source>
        <dbReference type="ARBA" id="ARBA00022670"/>
    </source>
</evidence>
<dbReference type="InterPro" id="IPR003738">
    <property type="entry name" value="SRAP"/>
</dbReference>
<keyword evidence="6" id="KW-0238">DNA-binding</keyword>
<dbReference type="Proteomes" id="UP000223913">
    <property type="component" value="Unassembled WGS sequence"/>
</dbReference>
<accession>A0A2D0N591</accession>
<dbReference type="GO" id="GO:0008233">
    <property type="term" value="F:peptidase activity"/>
    <property type="evidence" value="ECO:0007669"/>
    <property type="project" value="UniProtKB-KW"/>
</dbReference>
<dbReference type="GO" id="GO:0006508">
    <property type="term" value="P:proteolysis"/>
    <property type="evidence" value="ECO:0007669"/>
    <property type="project" value="UniProtKB-KW"/>
</dbReference>
<protein>
    <recommendedName>
        <fullName evidence="8">Abasic site processing protein</fullName>
        <ecNumber evidence="8">3.4.-.-</ecNumber>
    </recommendedName>
</protein>
<organism evidence="9 10">
    <name type="scientific">Flavilitoribacter nigricans (strain ATCC 23147 / DSM 23189 / NBRC 102662 / NCIMB 1420 / SS-2)</name>
    <name type="common">Lewinella nigricans</name>
    <dbReference type="NCBI Taxonomy" id="1122177"/>
    <lineage>
        <taxon>Bacteria</taxon>
        <taxon>Pseudomonadati</taxon>
        <taxon>Bacteroidota</taxon>
        <taxon>Saprospiria</taxon>
        <taxon>Saprospirales</taxon>
        <taxon>Lewinellaceae</taxon>
        <taxon>Flavilitoribacter</taxon>
    </lineage>
</organism>
<dbReference type="SUPFAM" id="SSF143081">
    <property type="entry name" value="BB1717-like"/>
    <property type="match status" value="1"/>
</dbReference>
<evidence type="ECO:0000256" key="8">
    <source>
        <dbReference type="RuleBase" id="RU364100"/>
    </source>
</evidence>
<keyword evidence="7" id="KW-0456">Lyase</keyword>
<evidence type="ECO:0000256" key="5">
    <source>
        <dbReference type="ARBA" id="ARBA00023124"/>
    </source>
</evidence>
<dbReference type="OrthoDB" id="9782620at2"/>
<name>A0A2D0N591_FLAN2</name>
<sequence>MCGRYSFVASKEKIQQQLGPEMETGANLRINFNVAPTQHSYVITDEKPNALQYITWGLIPYWSRDSKIAGKLINARSEGIESKPSFRVPIRKKRCLILADSFYEWKKIGTKKQPYRIMLKNGDLLLMAGIWDVWYDDQYAVKSFSIITTAPNKDVDSVHDRMPVILHKREDQEKWLQEQPLEDVISMLKTPEDGILEMYRVSDKVNSVKNNSPDLHQRIPESPTLF</sequence>
<dbReference type="GO" id="GO:0003697">
    <property type="term" value="F:single-stranded DNA binding"/>
    <property type="evidence" value="ECO:0007669"/>
    <property type="project" value="InterPro"/>
</dbReference>
<dbReference type="Pfam" id="PF02586">
    <property type="entry name" value="SRAP"/>
    <property type="match status" value="1"/>
</dbReference>
<keyword evidence="10" id="KW-1185">Reference proteome</keyword>
<dbReference type="PANTHER" id="PTHR13604">
    <property type="entry name" value="DC12-RELATED"/>
    <property type="match status" value="1"/>
</dbReference>
<reference evidence="9 10" key="1">
    <citation type="submission" date="2017-10" db="EMBL/GenBank/DDBJ databases">
        <title>The draft genome sequence of Lewinella nigricans NBRC 102662.</title>
        <authorList>
            <person name="Wang K."/>
        </authorList>
    </citation>
    <scope>NUCLEOTIDE SEQUENCE [LARGE SCALE GENOMIC DNA]</scope>
    <source>
        <strain evidence="9 10">NBRC 102662</strain>
    </source>
</reference>
<comment type="similarity">
    <text evidence="1 8">Belongs to the SOS response-associated peptidase family.</text>
</comment>
<keyword evidence="2 8" id="KW-0645">Protease</keyword>